<accession>A0A177TT22</accession>
<dbReference type="PANTHER" id="PTHR24096:SF149">
    <property type="entry name" value="AMP-BINDING DOMAIN-CONTAINING PROTEIN-RELATED"/>
    <property type="match status" value="1"/>
</dbReference>
<protein>
    <recommendedName>
        <fullName evidence="7">AMP-dependent synthetase/ligase domain-containing protein</fullName>
    </recommendedName>
</protein>
<comment type="similarity">
    <text evidence="1">Belongs to the ATP-dependent AMP-binding enzyme family.</text>
</comment>
<gene>
    <name evidence="5" type="ORF">A4X13_0g4793</name>
</gene>
<evidence type="ECO:0008006" key="7">
    <source>
        <dbReference type="Google" id="ProtNLM"/>
    </source>
</evidence>
<keyword evidence="2" id="KW-0436">Ligase</keyword>
<reference evidence="5" key="1">
    <citation type="submission" date="2016-04" db="EMBL/GenBank/DDBJ databases">
        <authorList>
            <person name="Nguyen H.D."/>
            <person name="Samba Siva P."/>
            <person name="Cullis J."/>
            <person name="Levesque C.A."/>
            <person name="Hambleton S."/>
        </authorList>
    </citation>
    <scope>NUCLEOTIDE SEQUENCE</scope>
    <source>
        <strain evidence="5">DAOMC 236416</strain>
    </source>
</reference>
<dbReference type="PROSITE" id="PS00455">
    <property type="entry name" value="AMP_BINDING"/>
    <property type="match status" value="1"/>
</dbReference>
<keyword evidence="6" id="KW-1185">Reference proteome</keyword>
<dbReference type="InterPro" id="IPR025110">
    <property type="entry name" value="AMP-bd_C"/>
</dbReference>
<evidence type="ECO:0000256" key="1">
    <source>
        <dbReference type="ARBA" id="ARBA00006432"/>
    </source>
</evidence>
<reference evidence="5" key="2">
    <citation type="journal article" date="2019" name="IMA Fungus">
        <title>Genome sequencing and comparison of five Tilletia species to identify candidate genes for the detection of regulated species infecting wheat.</title>
        <authorList>
            <person name="Nguyen H.D.T."/>
            <person name="Sultana T."/>
            <person name="Kesanakurti P."/>
            <person name="Hambleton S."/>
        </authorList>
    </citation>
    <scope>NUCLEOTIDE SEQUENCE</scope>
    <source>
        <strain evidence="5">DAOMC 236416</strain>
    </source>
</reference>
<dbReference type="Gene3D" id="3.30.300.30">
    <property type="match status" value="1"/>
</dbReference>
<dbReference type="AlphaFoldDB" id="A0A177TT22"/>
<feature type="domain" description="AMP-dependent synthetase/ligase" evidence="3">
    <location>
        <begin position="33"/>
        <end position="394"/>
    </location>
</feature>
<sequence>MTVTVYRSALPAPFVPPVSIFDFLFALLDAKDEARTAFQECDGKGRSVSYGDLKIISQGLGVGLRRRGLKKGDMVALMASNSLDWVIVLLALQFVGCRTALVNPNYTHSEIKHAFTLTEPVAVFCQAEQVPKVKVAGVSERYIVLMEKDSRLELPYWQTLVALERDAREATSGPLTSVHDTAYLAFSSGTTGLPKAVELTHENIIAMVRQIASTPDVREGGVMYKQNSRLISILPFFHCFSLVKNLHTSLATRSTLFSLQRFNPESFSRVIEREAVTIAHLVPPVCLALTKTPQAANKASFRSLRFCSSGGAPLDLELQQSLQEQLGVPILQSWGMTETTVGCMGVDYDSPVGSVGKLMPGVDARLVDSEGHDVPRGERGELWIRAKNVCKGYYRNPEATAEAITKDGWLRTGDVGVIDENDSFTMVDRVKELIKYKGFQVAPAELEGVIAAHPKVAAAGVVGTYDRSQATELPRAYIQLQPHVKDQHSQVEDEIVAWVKERCSNPKWLRGGVRVVERVPVSPSGKIVRKELRRMAEADQKLSRPAKL</sequence>
<dbReference type="SUPFAM" id="SSF56801">
    <property type="entry name" value="Acetyl-CoA synthetase-like"/>
    <property type="match status" value="1"/>
</dbReference>
<dbReference type="GO" id="GO:0016405">
    <property type="term" value="F:CoA-ligase activity"/>
    <property type="evidence" value="ECO:0007669"/>
    <property type="project" value="TreeGrafter"/>
</dbReference>
<name>A0A177TT22_9BASI</name>
<dbReference type="Pfam" id="PF13193">
    <property type="entry name" value="AMP-binding_C"/>
    <property type="match status" value="1"/>
</dbReference>
<dbReference type="PANTHER" id="PTHR24096">
    <property type="entry name" value="LONG-CHAIN-FATTY-ACID--COA LIGASE"/>
    <property type="match status" value="1"/>
</dbReference>
<evidence type="ECO:0000259" key="3">
    <source>
        <dbReference type="Pfam" id="PF00501"/>
    </source>
</evidence>
<proteinExistence type="inferred from homology"/>
<dbReference type="Pfam" id="PF00501">
    <property type="entry name" value="AMP-binding"/>
    <property type="match status" value="1"/>
</dbReference>
<dbReference type="InterPro" id="IPR042099">
    <property type="entry name" value="ANL_N_sf"/>
</dbReference>
<comment type="caution">
    <text evidence="5">The sequence shown here is derived from an EMBL/GenBank/DDBJ whole genome shotgun (WGS) entry which is preliminary data.</text>
</comment>
<evidence type="ECO:0000313" key="5">
    <source>
        <dbReference type="EMBL" id="KAE8250353.1"/>
    </source>
</evidence>
<dbReference type="Proteomes" id="UP000077521">
    <property type="component" value="Unassembled WGS sequence"/>
</dbReference>
<evidence type="ECO:0000313" key="6">
    <source>
        <dbReference type="Proteomes" id="UP000077521"/>
    </source>
</evidence>
<dbReference type="Gene3D" id="3.40.50.12780">
    <property type="entry name" value="N-terminal domain of ligase-like"/>
    <property type="match status" value="1"/>
</dbReference>
<evidence type="ECO:0000256" key="2">
    <source>
        <dbReference type="ARBA" id="ARBA00022598"/>
    </source>
</evidence>
<dbReference type="InterPro" id="IPR045851">
    <property type="entry name" value="AMP-bd_C_sf"/>
</dbReference>
<dbReference type="EMBL" id="LWDF02000331">
    <property type="protein sequence ID" value="KAE8250353.1"/>
    <property type="molecule type" value="Genomic_DNA"/>
</dbReference>
<dbReference type="InterPro" id="IPR000873">
    <property type="entry name" value="AMP-dep_synth/lig_dom"/>
</dbReference>
<feature type="domain" description="AMP-binding enzyme C-terminal" evidence="4">
    <location>
        <begin position="445"/>
        <end position="526"/>
    </location>
</feature>
<organism evidence="5 6">
    <name type="scientific">Tilletia indica</name>
    <dbReference type="NCBI Taxonomy" id="43049"/>
    <lineage>
        <taxon>Eukaryota</taxon>
        <taxon>Fungi</taxon>
        <taxon>Dikarya</taxon>
        <taxon>Basidiomycota</taxon>
        <taxon>Ustilaginomycotina</taxon>
        <taxon>Exobasidiomycetes</taxon>
        <taxon>Tilletiales</taxon>
        <taxon>Tilletiaceae</taxon>
        <taxon>Tilletia</taxon>
    </lineage>
</organism>
<evidence type="ECO:0000259" key="4">
    <source>
        <dbReference type="Pfam" id="PF13193"/>
    </source>
</evidence>
<dbReference type="InterPro" id="IPR020845">
    <property type="entry name" value="AMP-binding_CS"/>
</dbReference>